<name>A0A382QJ09_9ZZZZ</name>
<reference evidence="1" key="1">
    <citation type="submission" date="2018-05" db="EMBL/GenBank/DDBJ databases">
        <authorList>
            <person name="Lanie J.A."/>
            <person name="Ng W.-L."/>
            <person name="Kazmierczak K.M."/>
            <person name="Andrzejewski T.M."/>
            <person name="Davidsen T.M."/>
            <person name="Wayne K.J."/>
            <person name="Tettelin H."/>
            <person name="Glass J.I."/>
            <person name="Rusch D."/>
            <person name="Podicherti R."/>
            <person name="Tsui H.-C.T."/>
            <person name="Winkler M.E."/>
        </authorList>
    </citation>
    <scope>NUCLEOTIDE SEQUENCE</scope>
</reference>
<dbReference type="InterPro" id="IPR007814">
    <property type="entry name" value="PaaA_PaaC"/>
</dbReference>
<dbReference type="InterPro" id="IPR009078">
    <property type="entry name" value="Ferritin-like_SF"/>
</dbReference>
<protein>
    <recommendedName>
        <fullName evidence="2">Phenylacetate-CoA oxygenase subunit PaaI</fullName>
    </recommendedName>
</protein>
<accession>A0A382QJ09</accession>
<dbReference type="Gene3D" id="1.20.1260.10">
    <property type="match status" value="1"/>
</dbReference>
<dbReference type="GO" id="GO:0010124">
    <property type="term" value="P:phenylacetate catabolic process"/>
    <property type="evidence" value="ECO:0007669"/>
    <property type="project" value="InterPro"/>
</dbReference>
<dbReference type="InterPro" id="IPR012347">
    <property type="entry name" value="Ferritin-like"/>
</dbReference>
<dbReference type="PANTHER" id="PTHR30458:SF0">
    <property type="entry name" value="1,2-PHENYLACETYL-COA EPOXIDASE, SUBUNIT C"/>
    <property type="match status" value="1"/>
</dbReference>
<evidence type="ECO:0000313" key="1">
    <source>
        <dbReference type="EMBL" id="SVC84875.1"/>
    </source>
</evidence>
<dbReference type="SUPFAM" id="SSF47240">
    <property type="entry name" value="Ferritin-like"/>
    <property type="match status" value="1"/>
</dbReference>
<gene>
    <name evidence="1" type="ORF">METZ01_LOCUS337729</name>
</gene>
<organism evidence="1">
    <name type="scientific">marine metagenome</name>
    <dbReference type="NCBI Taxonomy" id="408172"/>
    <lineage>
        <taxon>unclassified sequences</taxon>
        <taxon>metagenomes</taxon>
        <taxon>ecological metagenomes</taxon>
    </lineage>
</organism>
<dbReference type="InterPro" id="IPR052703">
    <property type="entry name" value="Aromatic_CoA_ox/epox"/>
</dbReference>
<sequence>MTGPWNADIREFVLAFADDEHLMGQQHTEWIGVAPFLEEDLAFSSIGQDELGHATTLYAIVASDGDPDRDIGAGAGVDDRRLDALAFDRDPLRWRSSHLVEAVTDDWAHALVRHWLYDDAEQLRWELVADSTLEPLAGAATRAEREEWFHRRHADGLLDVLLPTPNAGDRLRTALVDLMPLAVGLFDPVAGEVQAVASGVAAAPFDTRMSEWVDRVRNRFGVDLPTFETPTPTGRTTRSEAFGPLLSRMREVLDLDPAAIW</sequence>
<dbReference type="AlphaFoldDB" id="A0A382QJ09"/>
<evidence type="ECO:0008006" key="2">
    <source>
        <dbReference type="Google" id="ProtNLM"/>
    </source>
</evidence>
<dbReference type="PANTHER" id="PTHR30458">
    <property type="entry name" value="PHENYLACETIC ACID DEGRADATION PROTEIN PAA"/>
    <property type="match status" value="1"/>
</dbReference>
<dbReference type="Pfam" id="PF05138">
    <property type="entry name" value="PaaA_PaaC"/>
    <property type="match status" value="1"/>
</dbReference>
<dbReference type="NCBIfam" id="TIGR02158">
    <property type="entry name" value="PA_CoA_Oxy3"/>
    <property type="match status" value="1"/>
</dbReference>
<dbReference type="InterPro" id="IPR011882">
    <property type="entry name" value="PaaC"/>
</dbReference>
<dbReference type="GO" id="GO:0005829">
    <property type="term" value="C:cytosol"/>
    <property type="evidence" value="ECO:0007669"/>
    <property type="project" value="TreeGrafter"/>
</dbReference>
<dbReference type="EMBL" id="UINC01114519">
    <property type="protein sequence ID" value="SVC84875.1"/>
    <property type="molecule type" value="Genomic_DNA"/>
</dbReference>
<proteinExistence type="predicted"/>